<evidence type="ECO:0000313" key="1">
    <source>
        <dbReference type="EMBL" id="MCL1138592.1"/>
    </source>
</evidence>
<sequence>MDTTPQDLSHLFLQLGLANDQPAIEQFINDHQLADNILLHQASFWSPSQKHFLIESFNEDAQWTEVIDHLDTLLRKN</sequence>
<dbReference type="Proteomes" id="UP001139293">
    <property type="component" value="Unassembled WGS sequence"/>
</dbReference>
<name>A0A9X1ZEU3_9GAMM</name>
<comment type="caution">
    <text evidence="1">The sequence shown here is derived from an EMBL/GenBank/DDBJ whole genome shotgun (WGS) entry which is preliminary data.</text>
</comment>
<organism evidence="1 2">
    <name type="scientific">Shewanella pneumatophori</name>
    <dbReference type="NCBI Taxonomy" id="314092"/>
    <lineage>
        <taxon>Bacteria</taxon>
        <taxon>Pseudomonadati</taxon>
        <taxon>Pseudomonadota</taxon>
        <taxon>Gammaproteobacteria</taxon>
        <taxon>Alteromonadales</taxon>
        <taxon>Shewanellaceae</taxon>
        <taxon>Shewanella</taxon>
    </lineage>
</organism>
<reference evidence="1" key="1">
    <citation type="submission" date="2022-01" db="EMBL/GenBank/DDBJ databases">
        <title>Whole genome-based taxonomy of the Shewanellaceae.</title>
        <authorList>
            <person name="Martin-Rodriguez A.J."/>
        </authorList>
    </citation>
    <scope>NUCLEOTIDE SEQUENCE</scope>
    <source>
        <strain evidence="1">KCTC 23973</strain>
    </source>
</reference>
<evidence type="ECO:0000313" key="2">
    <source>
        <dbReference type="Proteomes" id="UP001139293"/>
    </source>
</evidence>
<dbReference type="InterPro" id="IPR038086">
    <property type="entry name" value="DUF2789_sf"/>
</dbReference>
<accession>A0A9X1ZEU3</accession>
<dbReference type="RefSeq" id="WP_248949638.1">
    <property type="nucleotide sequence ID" value="NZ_JAKILB010000004.1"/>
</dbReference>
<gene>
    <name evidence="1" type="ORF">L2740_08560</name>
</gene>
<dbReference type="AlphaFoldDB" id="A0A9X1ZEU3"/>
<dbReference type="Gene3D" id="1.10.10.1130">
    <property type="entry name" value="Uncharacterised protein PF10982, DUF2789"/>
    <property type="match status" value="1"/>
</dbReference>
<proteinExistence type="predicted"/>
<dbReference type="InterPro" id="IPR021250">
    <property type="entry name" value="DUF2789"/>
</dbReference>
<keyword evidence="2" id="KW-1185">Reference proteome</keyword>
<dbReference type="Pfam" id="PF10982">
    <property type="entry name" value="DUF2789"/>
    <property type="match status" value="1"/>
</dbReference>
<protein>
    <submittedName>
        <fullName evidence="1">DUF2789 domain-containing protein</fullName>
    </submittedName>
</protein>
<dbReference type="EMBL" id="JAKILB010000004">
    <property type="protein sequence ID" value="MCL1138592.1"/>
    <property type="molecule type" value="Genomic_DNA"/>
</dbReference>